<organism evidence="1 2">
    <name type="scientific">Microbotryum silenes-dioicae</name>
    <dbReference type="NCBI Taxonomy" id="796604"/>
    <lineage>
        <taxon>Eukaryota</taxon>
        <taxon>Fungi</taxon>
        <taxon>Dikarya</taxon>
        <taxon>Basidiomycota</taxon>
        <taxon>Pucciniomycotina</taxon>
        <taxon>Microbotryomycetes</taxon>
        <taxon>Microbotryales</taxon>
        <taxon>Microbotryaceae</taxon>
        <taxon>Microbotryum</taxon>
    </lineage>
</organism>
<sequence length="33" mass="3681">MYCPCQSRNSLTVCAFCGGSPNLAKLDKWTRTE</sequence>
<name>A0A2X0PHY6_9BASI</name>
<accession>A0A2X0PHY6</accession>
<evidence type="ECO:0000313" key="1">
    <source>
        <dbReference type="EMBL" id="SGZ01902.1"/>
    </source>
</evidence>
<protein>
    <submittedName>
        <fullName evidence="1">BQ5605_C033g11172 protein</fullName>
    </submittedName>
</protein>
<keyword evidence="2" id="KW-1185">Reference proteome</keyword>
<evidence type="ECO:0000313" key="2">
    <source>
        <dbReference type="Proteomes" id="UP000249464"/>
    </source>
</evidence>
<gene>
    <name evidence="1" type="primary">BQ5605_C033g11172</name>
    <name evidence="1" type="ORF">BQ5605_C033G11172</name>
</gene>
<dbReference type="Proteomes" id="UP000249464">
    <property type="component" value="Unassembled WGS sequence"/>
</dbReference>
<reference evidence="1 2" key="1">
    <citation type="submission" date="2016-11" db="EMBL/GenBank/DDBJ databases">
        <authorList>
            <person name="Jaros S."/>
            <person name="Januszkiewicz K."/>
            <person name="Wedrychowicz H."/>
        </authorList>
    </citation>
    <scope>NUCLEOTIDE SEQUENCE [LARGE SCALE GENOMIC DNA]</scope>
</reference>
<dbReference type="AlphaFoldDB" id="A0A2X0PHY6"/>
<dbReference type="EMBL" id="FQNC01000066">
    <property type="protein sequence ID" value="SGZ01902.1"/>
    <property type="molecule type" value="Genomic_DNA"/>
</dbReference>
<proteinExistence type="predicted"/>